<name>A0A3B0ZY57_9ZZZZ</name>
<keyword evidence="3" id="KW-1003">Cell membrane</keyword>
<dbReference type="InterPro" id="IPR048631">
    <property type="entry name" value="SecD_1st"/>
</dbReference>
<evidence type="ECO:0000256" key="9">
    <source>
        <dbReference type="SAM" id="Phobius"/>
    </source>
</evidence>
<comment type="subcellular location">
    <subcellularLocation>
        <location evidence="1">Cell membrane</location>
        <topology evidence="1">Multi-pass membrane protein</topology>
    </subcellularLocation>
</comment>
<keyword evidence="4 9" id="KW-0812">Transmembrane</keyword>
<evidence type="ECO:0000313" key="14">
    <source>
        <dbReference type="EMBL" id="VAW92843.1"/>
    </source>
</evidence>
<dbReference type="SUPFAM" id="SSF82866">
    <property type="entry name" value="Multidrug efflux transporter AcrB transmembrane domain"/>
    <property type="match status" value="1"/>
</dbReference>
<dbReference type="GO" id="GO:0005886">
    <property type="term" value="C:plasma membrane"/>
    <property type="evidence" value="ECO:0007669"/>
    <property type="project" value="UniProtKB-SubCell"/>
</dbReference>
<dbReference type="Gene3D" id="3.30.1360.200">
    <property type="match status" value="1"/>
</dbReference>
<evidence type="ECO:0000256" key="8">
    <source>
        <dbReference type="ARBA" id="ARBA00023136"/>
    </source>
</evidence>
<evidence type="ECO:0000259" key="12">
    <source>
        <dbReference type="Pfam" id="PF21760"/>
    </source>
</evidence>
<dbReference type="PANTHER" id="PTHR30081">
    <property type="entry name" value="PROTEIN-EXPORT MEMBRANE PROTEIN SEC"/>
    <property type="match status" value="1"/>
</dbReference>
<dbReference type="InterPro" id="IPR022646">
    <property type="entry name" value="SecD/SecF_CS"/>
</dbReference>
<proteinExistence type="inferred from homology"/>
<feature type="transmembrane region" description="Helical" evidence="9">
    <location>
        <begin position="588"/>
        <end position="612"/>
    </location>
</feature>
<keyword evidence="5" id="KW-0653">Protein transport</keyword>
<dbReference type="Gene3D" id="1.20.1640.10">
    <property type="entry name" value="Multidrug efflux transporter AcrB transmembrane domain"/>
    <property type="match status" value="1"/>
</dbReference>
<gene>
    <name evidence="14" type="ORF">MNBD_GAMMA22-489</name>
</gene>
<evidence type="ECO:0000256" key="4">
    <source>
        <dbReference type="ARBA" id="ARBA00022692"/>
    </source>
</evidence>
<keyword evidence="7" id="KW-0811">Translocation</keyword>
<dbReference type="Pfam" id="PF07549">
    <property type="entry name" value="Sec_GG"/>
    <property type="match status" value="1"/>
</dbReference>
<dbReference type="InterPro" id="IPR055344">
    <property type="entry name" value="SecD_SecF_C_bact"/>
</dbReference>
<dbReference type="InterPro" id="IPR001036">
    <property type="entry name" value="Acrflvin-R"/>
</dbReference>
<dbReference type="InterPro" id="IPR027398">
    <property type="entry name" value="SecD-TM"/>
</dbReference>
<dbReference type="GO" id="GO:0015450">
    <property type="term" value="F:protein-transporting ATPase activity"/>
    <property type="evidence" value="ECO:0007669"/>
    <property type="project" value="InterPro"/>
</dbReference>
<feature type="domain" description="Protein translocase subunit SecDF P1" evidence="12">
    <location>
        <begin position="234"/>
        <end position="291"/>
    </location>
</feature>
<dbReference type="PRINTS" id="PR00702">
    <property type="entry name" value="ACRIFLAVINRP"/>
</dbReference>
<dbReference type="FunFam" id="3.30.1360.200:FF:000001">
    <property type="entry name" value="Protein translocase subunit SecD"/>
    <property type="match status" value="1"/>
</dbReference>
<sequence>MINHYPWWKYLLIVLVLAVGVLYALPNIYGTDPALQISASKNAKVDIGTQQQVEGMLKGANIPVKEFSIDDGKLITRFNNVEDQLKANDFISCKLGEDYTVALNLTSAAPQWLESSFNALPMYLGLDLRGGLHFLMQVEMDEVVKQSYTNYASEIRSYFRTDLRKKDIRYKSVRQTSDNIVILFDSITIRDKAFSKLKRQFQDLDITEGSDAAAELRVAIKPATLVEKKKNALTQNITTLRNRVNELGVSEPVITQQGVDRIVVQLPGIQDSARAKEILSATATLEFYMQSDKGDVSAAIAGRVPSGTRLYYQRNTKNPVLLKKRLIIRGSNITNAGAGYDQSSGSPSVNITLDGEGGKRMAQTTKKNLKKPMAVVFIEYKTIREKENCTDKDFKIKKTKIEEVINIATIQGVFSKNFQITGLDSQSEASDLALLLRAGALVAPISIVEERTIGPSLGKDNIKQGTMSVVIGLLLVIVFMIIWYRGFGAVATLALSLNLVLIIAVLSMMQATLTMPGIAGIVLTIGMAVDANVLIFERIREELRNGNTPQASIKAGYAKAMTTIADANITTLIAAVVLFIFGTGSIQGFAITLSIGILTSMFTAIMGTRAVVNLFVSGKRIKTLSI</sequence>
<dbReference type="HAMAP" id="MF_01463_B">
    <property type="entry name" value="SecD_B"/>
    <property type="match status" value="1"/>
</dbReference>
<evidence type="ECO:0000259" key="13">
    <source>
        <dbReference type="Pfam" id="PF22599"/>
    </source>
</evidence>
<dbReference type="InterPro" id="IPR048634">
    <property type="entry name" value="SecD_SecF_C"/>
</dbReference>
<dbReference type="PANTHER" id="PTHR30081:SF1">
    <property type="entry name" value="PROTEIN TRANSLOCASE SUBUNIT SECD"/>
    <property type="match status" value="1"/>
</dbReference>
<evidence type="ECO:0000256" key="3">
    <source>
        <dbReference type="ARBA" id="ARBA00022475"/>
    </source>
</evidence>
<dbReference type="AlphaFoldDB" id="A0A3B0ZY57"/>
<dbReference type="Pfam" id="PF22599">
    <property type="entry name" value="SecDF_P1_head"/>
    <property type="match status" value="1"/>
</dbReference>
<dbReference type="NCBIfam" id="TIGR00916">
    <property type="entry name" value="2A0604s01"/>
    <property type="match status" value="1"/>
</dbReference>
<accession>A0A3B0ZY57</accession>
<organism evidence="14">
    <name type="scientific">hydrothermal vent metagenome</name>
    <dbReference type="NCBI Taxonomy" id="652676"/>
    <lineage>
        <taxon>unclassified sequences</taxon>
        <taxon>metagenomes</taxon>
        <taxon>ecological metagenomes</taxon>
    </lineage>
</organism>
<dbReference type="InterPro" id="IPR005791">
    <property type="entry name" value="SecD"/>
</dbReference>
<dbReference type="Gene3D" id="3.30.70.3400">
    <property type="match status" value="2"/>
</dbReference>
<feature type="transmembrane region" description="Helical" evidence="9">
    <location>
        <begin position="517"/>
        <end position="536"/>
    </location>
</feature>
<feature type="transmembrane region" description="Helical" evidence="9">
    <location>
        <begin position="557"/>
        <end position="582"/>
    </location>
</feature>
<evidence type="ECO:0000256" key="6">
    <source>
        <dbReference type="ARBA" id="ARBA00022989"/>
    </source>
</evidence>
<reference evidence="14" key="1">
    <citation type="submission" date="2018-06" db="EMBL/GenBank/DDBJ databases">
        <authorList>
            <person name="Zhirakovskaya E."/>
        </authorList>
    </citation>
    <scope>NUCLEOTIDE SEQUENCE</scope>
</reference>
<protein>
    <submittedName>
        <fullName evidence="14">Protein translocase subunit SecD</fullName>
    </submittedName>
</protein>
<dbReference type="GO" id="GO:0006886">
    <property type="term" value="P:intracellular protein transport"/>
    <property type="evidence" value="ECO:0007669"/>
    <property type="project" value="InterPro"/>
</dbReference>
<evidence type="ECO:0000256" key="5">
    <source>
        <dbReference type="ARBA" id="ARBA00022927"/>
    </source>
</evidence>
<dbReference type="Pfam" id="PF02355">
    <property type="entry name" value="SecD_SecF_C"/>
    <property type="match status" value="1"/>
</dbReference>
<dbReference type="EMBL" id="UOFS01000013">
    <property type="protein sequence ID" value="VAW92843.1"/>
    <property type="molecule type" value="Genomic_DNA"/>
</dbReference>
<evidence type="ECO:0000259" key="10">
    <source>
        <dbReference type="Pfam" id="PF02355"/>
    </source>
</evidence>
<dbReference type="InterPro" id="IPR022813">
    <property type="entry name" value="SecD/SecF_arch_bac"/>
</dbReference>
<evidence type="ECO:0000256" key="7">
    <source>
        <dbReference type="ARBA" id="ARBA00023010"/>
    </source>
</evidence>
<dbReference type="InterPro" id="IPR054384">
    <property type="entry name" value="SecDF_P1_head"/>
</dbReference>
<evidence type="ECO:0000256" key="1">
    <source>
        <dbReference type="ARBA" id="ARBA00004651"/>
    </source>
</evidence>
<dbReference type="FunFam" id="1.20.1640.10:FF:000004">
    <property type="entry name" value="Protein translocase subunit SecD"/>
    <property type="match status" value="1"/>
</dbReference>
<feature type="transmembrane region" description="Helical" evidence="9">
    <location>
        <begin position="491"/>
        <end position="511"/>
    </location>
</feature>
<keyword evidence="8 9" id="KW-0472">Membrane</keyword>
<dbReference type="Pfam" id="PF13721">
    <property type="entry name" value="SecD-TM1"/>
    <property type="match status" value="1"/>
</dbReference>
<keyword evidence="6 9" id="KW-1133">Transmembrane helix</keyword>
<feature type="domain" description="Protein export membrane protein SecD/SecF C-terminal" evidence="10">
    <location>
        <begin position="445"/>
        <end position="607"/>
    </location>
</feature>
<evidence type="ECO:0000256" key="2">
    <source>
        <dbReference type="ARBA" id="ARBA00022448"/>
    </source>
</evidence>
<dbReference type="Pfam" id="PF21760">
    <property type="entry name" value="SecD_1st"/>
    <property type="match status" value="1"/>
</dbReference>
<evidence type="ECO:0000259" key="11">
    <source>
        <dbReference type="Pfam" id="PF13721"/>
    </source>
</evidence>
<feature type="domain" description="SecD export protein N-terminal TM" evidence="11">
    <location>
        <begin position="2"/>
        <end position="103"/>
    </location>
</feature>
<keyword evidence="2" id="KW-0813">Transport</keyword>
<dbReference type="NCBIfam" id="TIGR01129">
    <property type="entry name" value="secD"/>
    <property type="match status" value="1"/>
</dbReference>
<dbReference type="FunFam" id="3.30.70.3400:FF:000003">
    <property type="entry name" value="Preprotein translocase subunit SecD"/>
    <property type="match status" value="1"/>
</dbReference>
<feature type="domain" description="SecDF P1 head subdomain" evidence="13">
    <location>
        <begin position="309"/>
        <end position="443"/>
    </location>
</feature>
<feature type="transmembrane region" description="Helical" evidence="9">
    <location>
        <begin position="465"/>
        <end position="484"/>
    </location>
</feature>